<keyword evidence="15" id="KW-1185">Reference proteome</keyword>
<evidence type="ECO:0000256" key="3">
    <source>
        <dbReference type="ARBA" id="ARBA00010617"/>
    </source>
</evidence>
<evidence type="ECO:0000313" key="15">
    <source>
        <dbReference type="Proteomes" id="UP001166286"/>
    </source>
</evidence>
<dbReference type="GO" id="GO:0016020">
    <property type="term" value="C:membrane"/>
    <property type="evidence" value="ECO:0007669"/>
    <property type="project" value="UniProtKB-SubCell"/>
</dbReference>
<dbReference type="GO" id="GO:0016705">
    <property type="term" value="F:oxidoreductase activity, acting on paired donors, with incorporation or reduction of molecular oxygen"/>
    <property type="evidence" value="ECO:0007669"/>
    <property type="project" value="InterPro"/>
</dbReference>
<keyword evidence="11 13" id="KW-0472">Membrane</keyword>
<sequence length="538" mass="60409">MWTPSTSVPLLWEPISLLAYLMVSVTDSIGSIPALAVSLPFAAGAILAVYIFGLIIYRLTLHPLARYPGPLLARITNLYAVYHAYIGGCVRYGPNKVIFNTNTAIEDIYGRSANVQKSTAYRAFETSRTVHDTQSTINKVAHAHKRRVISQAFSGSAIRSFENHVLEHVDAFVAYLTPADENEDKSEKMLWSPSADMAQLCSRISFDLMAELVFGKAFHMLDVADNRFIIELIQVAAFRVGVCLQMPLLAAWNIDKVFTPNVRKLRDQYVLVSRALAVDRMNMNSKRQDIFSHILAAKDPQTGKGFTMDEIWGESTLLIVAGSDAISTGMAACFYYLSRHHKAYAKAYIEVRSTFSSANEIRNGQKLKSCHYLHACIDEALRMSPPVGGALWRETCQKGVNIDGHMILQGYDVGVGIYAVQHNPVYYPDPFQYKPERWIVSEDNTKVSVDLARSAFSAFSIGPVGCGGKNLAYLELRVTIAKVLWTSDMKSAIGRLPEKPKPKYLNRYKDHCENEYWLRDRFTSWKDGPMIAFRVRQT</sequence>
<dbReference type="Gene3D" id="1.10.630.10">
    <property type="entry name" value="Cytochrome P450"/>
    <property type="match status" value="1"/>
</dbReference>
<keyword evidence="9 12" id="KW-0408">Iron</keyword>
<dbReference type="GO" id="GO:0020037">
    <property type="term" value="F:heme binding"/>
    <property type="evidence" value="ECO:0007669"/>
    <property type="project" value="InterPro"/>
</dbReference>
<dbReference type="Proteomes" id="UP001166286">
    <property type="component" value="Unassembled WGS sequence"/>
</dbReference>
<gene>
    <name evidence="14" type="ORF">JMJ35_010156</name>
</gene>
<dbReference type="InterPro" id="IPR036396">
    <property type="entry name" value="Cyt_P450_sf"/>
</dbReference>
<evidence type="ECO:0000313" key="14">
    <source>
        <dbReference type="EMBL" id="KAK0507633.1"/>
    </source>
</evidence>
<dbReference type="CDD" id="cd11061">
    <property type="entry name" value="CYP67-like"/>
    <property type="match status" value="1"/>
</dbReference>
<dbReference type="GO" id="GO:1902181">
    <property type="term" value="P:verruculogen biosynthetic process"/>
    <property type="evidence" value="ECO:0007669"/>
    <property type="project" value="UniProtKB-ARBA"/>
</dbReference>
<keyword evidence="5 13" id="KW-0812">Transmembrane</keyword>
<evidence type="ECO:0000256" key="9">
    <source>
        <dbReference type="ARBA" id="ARBA00023004"/>
    </source>
</evidence>
<feature type="transmembrane region" description="Helical" evidence="13">
    <location>
        <begin position="32"/>
        <end position="57"/>
    </location>
</feature>
<keyword evidence="7 13" id="KW-1133">Transmembrane helix</keyword>
<dbReference type="InterPro" id="IPR050121">
    <property type="entry name" value="Cytochrome_P450_monoxygenase"/>
</dbReference>
<reference evidence="14" key="1">
    <citation type="submission" date="2023-03" db="EMBL/GenBank/DDBJ databases">
        <title>Complete genome of Cladonia borealis.</title>
        <authorList>
            <person name="Park H."/>
        </authorList>
    </citation>
    <scope>NUCLEOTIDE SEQUENCE</scope>
    <source>
        <strain evidence="14">ANT050790</strain>
    </source>
</reference>
<comment type="caution">
    <text evidence="14">The sequence shown here is derived from an EMBL/GenBank/DDBJ whole genome shotgun (WGS) entry which is preliminary data.</text>
</comment>
<evidence type="ECO:0000256" key="6">
    <source>
        <dbReference type="ARBA" id="ARBA00022723"/>
    </source>
</evidence>
<keyword evidence="6 12" id="KW-0479">Metal-binding</keyword>
<evidence type="ECO:0000256" key="13">
    <source>
        <dbReference type="SAM" id="Phobius"/>
    </source>
</evidence>
<keyword evidence="4 12" id="KW-0349">Heme</keyword>
<evidence type="ECO:0000256" key="10">
    <source>
        <dbReference type="ARBA" id="ARBA00023033"/>
    </source>
</evidence>
<dbReference type="PRINTS" id="PR00465">
    <property type="entry name" value="EP450IV"/>
</dbReference>
<accession>A0AA39QR47</accession>
<dbReference type="FunFam" id="1.10.630.10:FF:000063">
    <property type="entry name" value="Cytochrome P450 monooxygenase"/>
    <property type="match status" value="1"/>
</dbReference>
<comment type="similarity">
    <text evidence="3">Belongs to the cytochrome P450 family.</text>
</comment>
<dbReference type="AlphaFoldDB" id="A0AA39QR47"/>
<dbReference type="SUPFAM" id="SSF48264">
    <property type="entry name" value="Cytochrome P450"/>
    <property type="match status" value="1"/>
</dbReference>
<evidence type="ECO:0000256" key="5">
    <source>
        <dbReference type="ARBA" id="ARBA00022692"/>
    </source>
</evidence>
<evidence type="ECO:0000256" key="11">
    <source>
        <dbReference type="ARBA" id="ARBA00023136"/>
    </source>
</evidence>
<dbReference type="PRINTS" id="PR00385">
    <property type="entry name" value="P450"/>
</dbReference>
<protein>
    <recommendedName>
        <fullName evidence="16">Cytochrome P450</fullName>
    </recommendedName>
</protein>
<dbReference type="Pfam" id="PF00067">
    <property type="entry name" value="p450"/>
    <property type="match status" value="1"/>
</dbReference>
<name>A0AA39QR47_9LECA</name>
<evidence type="ECO:0000256" key="7">
    <source>
        <dbReference type="ARBA" id="ARBA00022989"/>
    </source>
</evidence>
<dbReference type="InterPro" id="IPR002403">
    <property type="entry name" value="Cyt_P450_E_grp-IV"/>
</dbReference>
<keyword evidence="10" id="KW-0503">Monooxygenase</keyword>
<evidence type="ECO:0008006" key="16">
    <source>
        <dbReference type="Google" id="ProtNLM"/>
    </source>
</evidence>
<feature type="binding site" description="axial binding residue" evidence="12">
    <location>
        <position position="466"/>
    </location>
    <ligand>
        <name>heme</name>
        <dbReference type="ChEBI" id="CHEBI:30413"/>
    </ligand>
    <ligandPart>
        <name>Fe</name>
        <dbReference type="ChEBI" id="CHEBI:18248"/>
    </ligandPart>
</feature>
<keyword evidence="8" id="KW-0560">Oxidoreductase</keyword>
<evidence type="ECO:0000256" key="8">
    <source>
        <dbReference type="ARBA" id="ARBA00023002"/>
    </source>
</evidence>
<organism evidence="14 15">
    <name type="scientific">Cladonia borealis</name>
    <dbReference type="NCBI Taxonomy" id="184061"/>
    <lineage>
        <taxon>Eukaryota</taxon>
        <taxon>Fungi</taxon>
        <taxon>Dikarya</taxon>
        <taxon>Ascomycota</taxon>
        <taxon>Pezizomycotina</taxon>
        <taxon>Lecanoromycetes</taxon>
        <taxon>OSLEUM clade</taxon>
        <taxon>Lecanoromycetidae</taxon>
        <taxon>Lecanorales</taxon>
        <taxon>Lecanorineae</taxon>
        <taxon>Cladoniaceae</taxon>
        <taxon>Cladonia</taxon>
    </lineage>
</organism>
<evidence type="ECO:0000256" key="12">
    <source>
        <dbReference type="PIRSR" id="PIRSR602403-1"/>
    </source>
</evidence>
<evidence type="ECO:0000256" key="2">
    <source>
        <dbReference type="ARBA" id="ARBA00004370"/>
    </source>
</evidence>
<dbReference type="PANTHER" id="PTHR24305:SF237">
    <property type="entry name" value="CYTOCHROME P450 MONOOXYGENASE ATNE-RELATED"/>
    <property type="match status" value="1"/>
</dbReference>
<dbReference type="PANTHER" id="PTHR24305">
    <property type="entry name" value="CYTOCHROME P450"/>
    <property type="match status" value="1"/>
</dbReference>
<dbReference type="GO" id="GO:0005506">
    <property type="term" value="F:iron ion binding"/>
    <property type="evidence" value="ECO:0007669"/>
    <property type="project" value="InterPro"/>
</dbReference>
<dbReference type="GO" id="GO:0004497">
    <property type="term" value="F:monooxygenase activity"/>
    <property type="evidence" value="ECO:0007669"/>
    <property type="project" value="UniProtKB-KW"/>
</dbReference>
<dbReference type="EMBL" id="JAFEKC020000023">
    <property type="protein sequence ID" value="KAK0507633.1"/>
    <property type="molecule type" value="Genomic_DNA"/>
</dbReference>
<proteinExistence type="inferred from homology"/>
<dbReference type="InterPro" id="IPR001128">
    <property type="entry name" value="Cyt_P450"/>
</dbReference>
<evidence type="ECO:0000256" key="4">
    <source>
        <dbReference type="ARBA" id="ARBA00022617"/>
    </source>
</evidence>
<comment type="subcellular location">
    <subcellularLocation>
        <location evidence="2">Membrane</location>
    </subcellularLocation>
</comment>
<evidence type="ECO:0000256" key="1">
    <source>
        <dbReference type="ARBA" id="ARBA00001971"/>
    </source>
</evidence>
<comment type="cofactor">
    <cofactor evidence="1 12">
        <name>heme</name>
        <dbReference type="ChEBI" id="CHEBI:30413"/>
    </cofactor>
</comment>